<dbReference type="Proteomes" id="UP001489004">
    <property type="component" value="Unassembled WGS sequence"/>
</dbReference>
<keyword evidence="2" id="KW-1185">Reference proteome</keyword>
<evidence type="ECO:0000313" key="1">
    <source>
        <dbReference type="EMBL" id="KAK9809064.1"/>
    </source>
</evidence>
<proteinExistence type="predicted"/>
<protein>
    <submittedName>
        <fullName evidence="1">Uncharacterized protein</fullName>
    </submittedName>
</protein>
<evidence type="ECO:0000313" key="2">
    <source>
        <dbReference type="Proteomes" id="UP001489004"/>
    </source>
</evidence>
<organism evidence="1 2">
    <name type="scientific">[Myrmecia] bisecta</name>
    <dbReference type="NCBI Taxonomy" id="41462"/>
    <lineage>
        <taxon>Eukaryota</taxon>
        <taxon>Viridiplantae</taxon>
        <taxon>Chlorophyta</taxon>
        <taxon>core chlorophytes</taxon>
        <taxon>Trebouxiophyceae</taxon>
        <taxon>Trebouxiales</taxon>
        <taxon>Trebouxiaceae</taxon>
        <taxon>Myrmecia</taxon>
    </lineage>
</organism>
<name>A0AAW1PHQ8_9CHLO</name>
<dbReference type="EMBL" id="JALJOR010000011">
    <property type="protein sequence ID" value="KAK9809064.1"/>
    <property type="molecule type" value="Genomic_DNA"/>
</dbReference>
<accession>A0AAW1PHQ8</accession>
<gene>
    <name evidence="1" type="ORF">WJX72_008776</name>
</gene>
<reference evidence="1 2" key="1">
    <citation type="journal article" date="2024" name="Nat. Commun.">
        <title>Phylogenomics reveals the evolutionary origins of lichenization in chlorophyte algae.</title>
        <authorList>
            <person name="Puginier C."/>
            <person name="Libourel C."/>
            <person name="Otte J."/>
            <person name="Skaloud P."/>
            <person name="Haon M."/>
            <person name="Grisel S."/>
            <person name="Petersen M."/>
            <person name="Berrin J.G."/>
            <person name="Delaux P.M."/>
            <person name="Dal Grande F."/>
            <person name="Keller J."/>
        </authorList>
    </citation>
    <scope>NUCLEOTIDE SEQUENCE [LARGE SCALE GENOMIC DNA]</scope>
    <source>
        <strain evidence="1 2">SAG 2043</strain>
    </source>
</reference>
<dbReference type="AlphaFoldDB" id="A0AAW1PHQ8"/>
<sequence>MAIAGIDLGTAEGQTQGCAMEGPLQKVRAAFAEESLKDHPDESKLQRLKDAVATLGASAAAGSRVTVPKTFCTRYEDHAPSSFNAKTFAAEQACNPTLVTRRDCSFVQEFCDVSLRFYKKQDDRQKKLWALLSMYLGVNVQEFVAVVPDKQIKCDGFIGSRDLAIAILECENELGPLLPVCVLISGMSLFDRVHTKSLTQTLFLSVLPHAPVQQQLCNVFAALRKGVKRLQDIYGDIVNTAASCSDATSPRRAAFEMAMPFVFRPDNPVDLPPLLAGMEVMEQLVATKYVYLAMFVDFDWAGFEGVSRYPLHMNHAHIKWPNGAADNAPMLQQHDWEFLESMQVPPAMPYTWKADNG</sequence>
<comment type="caution">
    <text evidence="1">The sequence shown here is derived from an EMBL/GenBank/DDBJ whole genome shotgun (WGS) entry which is preliminary data.</text>
</comment>